<organism evidence="5 6">
    <name type="scientific">Ooceraea biroi</name>
    <name type="common">Clonal raider ant</name>
    <name type="synonym">Cerapachys biroi</name>
    <dbReference type="NCBI Taxonomy" id="2015173"/>
    <lineage>
        <taxon>Eukaryota</taxon>
        <taxon>Metazoa</taxon>
        <taxon>Ecdysozoa</taxon>
        <taxon>Arthropoda</taxon>
        <taxon>Hexapoda</taxon>
        <taxon>Insecta</taxon>
        <taxon>Pterygota</taxon>
        <taxon>Neoptera</taxon>
        <taxon>Endopterygota</taxon>
        <taxon>Hymenoptera</taxon>
        <taxon>Apocrita</taxon>
        <taxon>Aculeata</taxon>
        <taxon>Formicoidea</taxon>
        <taxon>Formicidae</taxon>
        <taxon>Dorylinae</taxon>
        <taxon>Ooceraea</taxon>
    </lineage>
</organism>
<proteinExistence type="inferred from homology"/>
<dbReference type="InterPro" id="IPR039760">
    <property type="entry name" value="MOFRL_protein"/>
</dbReference>
<evidence type="ECO:0000256" key="1">
    <source>
        <dbReference type="ARBA" id="ARBA00005393"/>
    </source>
</evidence>
<feature type="region of interest" description="Disordered" evidence="2">
    <location>
        <begin position="1"/>
        <end position="20"/>
    </location>
</feature>
<dbReference type="OrthoDB" id="44918at2759"/>
<dbReference type="Pfam" id="PF05161">
    <property type="entry name" value="MOFRL"/>
    <property type="match status" value="1"/>
</dbReference>
<dbReference type="Gene3D" id="3.40.50.10180">
    <property type="entry name" value="Glycerate kinase, MOFRL-like N-terminal domain"/>
    <property type="match status" value="1"/>
</dbReference>
<dbReference type="InterPro" id="IPR025286">
    <property type="entry name" value="MOFRL_assoc_dom"/>
</dbReference>
<dbReference type="AlphaFoldDB" id="A0A3L8E345"/>
<dbReference type="SUPFAM" id="SSF82544">
    <property type="entry name" value="GckA/TtuD-like"/>
    <property type="match status" value="1"/>
</dbReference>
<dbReference type="InterPro" id="IPR037035">
    <property type="entry name" value="GK-like_C_sf"/>
</dbReference>
<dbReference type="Proteomes" id="UP000279307">
    <property type="component" value="Chromosome 1"/>
</dbReference>
<dbReference type="Gene3D" id="3.40.1480.10">
    <property type="entry name" value="MOFRL domain"/>
    <property type="match status" value="1"/>
</dbReference>
<name>A0A3L8E345_OOCBI</name>
<dbReference type="InterPro" id="IPR007835">
    <property type="entry name" value="MOFRL"/>
</dbReference>
<dbReference type="GO" id="GO:0008887">
    <property type="term" value="F:glycerate kinase activity"/>
    <property type="evidence" value="ECO:0007669"/>
    <property type="project" value="InterPro"/>
</dbReference>
<dbReference type="Pfam" id="PF13660">
    <property type="entry name" value="DUF4147"/>
    <property type="match status" value="1"/>
</dbReference>
<dbReference type="PANTHER" id="PTHR12227">
    <property type="entry name" value="GLYCERATE KINASE"/>
    <property type="match status" value="1"/>
</dbReference>
<dbReference type="EMBL" id="QOIP01000001">
    <property type="protein sequence ID" value="RLU27151.1"/>
    <property type="molecule type" value="Genomic_DNA"/>
</dbReference>
<evidence type="ECO:0000259" key="4">
    <source>
        <dbReference type="Pfam" id="PF13660"/>
    </source>
</evidence>
<protein>
    <recommendedName>
        <fullName evidence="7">Glycerate kinase</fullName>
    </recommendedName>
</protein>
<gene>
    <name evidence="5" type="ORF">DMN91_000950</name>
</gene>
<dbReference type="InterPro" id="IPR038614">
    <property type="entry name" value="GK_N_sf"/>
</dbReference>
<dbReference type="GO" id="GO:0005737">
    <property type="term" value="C:cytoplasm"/>
    <property type="evidence" value="ECO:0007669"/>
    <property type="project" value="TreeGrafter"/>
</dbReference>
<reference evidence="5 6" key="1">
    <citation type="journal article" date="2018" name="Genome Res.">
        <title>The genomic architecture and molecular evolution of ant odorant receptors.</title>
        <authorList>
            <person name="McKenzie S.K."/>
            <person name="Kronauer D.J.C."/>
        </authorList>
    </citation>
    <scope>NUCLEOTIDE SEQUENCE [LARGE SCALE GENOMIC DNA]</scope>
    <source>
        <strain evidence="5">Clonal line C1</strain>
    </source>
</reference>
<evidence type="ECO:0000256" key="2">
    <source>
        <dbReference type="SAM" id="MobiDB-lite"/>
    </source>
</evidence>
<dbReference type="PANTHER" id="PTHR12227:SF0">
    <property type="entry name" value="GLYCERATE KINASE"/>
    <property type="match status" value="1"/>
</dbReference>
<feature type="domain" description="MOFRL-associated" evidence="4">
    <location>
        <begin position="91"/>
        <end position="337"/>
    </location>
</feature>
<accession>A0A3L8E345</accession>
<comment type="similarity">
    <text evidence="1">Belongs to the glycerate kinase type-2 family.</text>
</comment>
<evidence type="ECO:0000313" key="5">
    <source>
        <dbReference type="EMBL" id="RLU27151.1"/>
    </source>
</evidence>
<feature type="domain" description="MOFRL" evidence="3">
    <location>
        <begin position="456"/>
        <end position="532"/>
    </location>
</feature>
<evidence type="ECO:0000259" key="3">
    <source>
        <dbReference type="Pfam" id="PF05161"/>
    </source>
</evidence>
<comment type="caution">
    <text evidence="5">The sequence shown here is derived from an EMBL/GenBank/DDBJ whole genome shotgun (WGS) entry which is preliminary data.</text>
</comment>
<evidence type="ECO:0000313" key="6">
    <source>
        <dbReference type="Proteomes" id="UP000279307"/>
    </source>
</evidence>
<feature type="compositionally biased region" description="Basic residues" evidence="2">
    <location>
        <begin position="1"/>
        <end position="11"/>
    </location>
</feature>
<evidence type="ECO:0008006" key="7">
    <source>
        <dbReference type="Google" id="ProtNLM"/>
    </source>
</evidence>
<sequence>MLQHKRKHKQRKQEAIDPLKQEETARKVAAVEAKRQKVINDVELSLKRRRFDRIAIENARSETEANIWQKEIRDAGKVRGEKVMSQIRRDLGAIIEAGIKCVQPSAILPKKIKYDGRATLTIKDVKYRINNNVHIIGWGKEAVMTSTTFERMLGKQVKRGFMVVPRRSISLMWSYPAAFPKLDSRITFIEAGTDGQPDEKTVEITRKIANYCKRLKKCDLLIVMLSRDVDDLLCCPRDTITLKNKLRVLNRLKATNATPEEINIVRNKLSAIRGGDLARQAYPAKVVTLVMSDVSAEPSEQLGGGPCVYDPKNRRALAILAKYELVDKVSQSVRELLGEFNPRISAADGRLDERKRYKFVQQCVLACNDDALEGMATQVLKLGLSPIRLNPTGAGTVDEFAQEYAKIASLMILAAEGKITKLEMYEQMKESPVCPLTDRQVWEMFPTGDKWGLGLCLVLGGRPTVRLGVRPGKGGPNQELALRFALYWYTRTRQYPILRGYTVWFAGGSSRGKDGNTGAAGAFGYRSLATDVHPEYEKACNVHRAALLEWRRLIEGKHGESEIAEAGRAVRDTEEMRERYATVLPERILQENNANLFFSCVNKGDELLQLKGADYYALADIGDLHVIRIARYQCNCSGACHVDEDGIRADRD</sequence>